<keyword evidence="3" id="KW-1185">Reference proteome</keyword>
<protein>
    <recommendedName>
        <fullName evidence="1">Deoxyribonuclease NucA/NucB domain-containing protein</fullName>
    </recommendedName>
</protein>
<comment type="caution">
    <text evidence="2">The sequence shown here is derived from an EMBL/GenBank/DDBJ whole genome shotgun (WGS) entry which is preliminary data.</text>
</comment>
<evidence type="ECO:0000259" key="1">
    <source>
        <dbReference type="Pfam" id="PF14040"/>
    </source>
</evidence>
<organism evidence="2 3">
    <name type="scientific">Kribbella solani</name>
    <dbReference type="NCBI Taxonomy" id="236067"/>
    <lineage>
        <taxon>Bacteria</taxon>
        <taxon>Bacillati</taxon>
        <taxon>Actinomycetota</taxon>
        <taxon>Actinomycetes</taxon>
        <taxon>Propionibacteriales</taxon>
        <taxon>Kribbellaceae</taxon>
        <taxon>Kribbella</taxon>
    </lineage>
</organism>
<feature type="domain" description="Deoxyribonuclease NucA/NucB" evidence="1">
    <location>
        <begin position="215"/>
        <end position="295"/>
    </location>
</feature>
<dbReference type="Proteomes" id="UP000558997">
    <property type="component" value="Unassembled WGS sequence"/>
</dbReference>
<sequence length="301" mass="33218">MDYYEDLPTVGRSRTGRLTWRTTLIGWGSKSTNQVVVRVYIDQVNADNGSKVTPGNASLRMSLSCDFVYGNTSCGDAPGSCHEATFAQLAAGTPLEFTTTVDLPAATPELPDRKTGLNLGVKFDALTTLAAGQTFPAGTIKSVVRCDGSTRSTFNGPACIFAGVVPQWTLNRADGEVGDVAKHVYQAINDPNSTVPPDPSGNKYIPYNLTRTVDTNLNQAQRDRAKYQCKKWFNSEPDEQCDEYPFASSYEGTFNDPETNYSVKLIDATQNETEGWKRGLWYKDDRILELDGFRVIAYQER</sequence>
<dbReference type="AlphaFoldDB" id="A0A841DHB1"/>
<dbReference type="RefSeq" id="WP_184831154.1">
    <property type="nucleotide sequence ID" value="NZ_BAAAVN010000005.1"/>
</dbReference>
<name>A0A841DHB1_9ACTN</name>
<proteinExistence type="predicted"/>
<evidence type="ECO:0000313" key="2">
    <source>
        <dbReference type="EMBL" id="MBB5977291.1"/>
    </source>
</evidence>
<accession>A0A841DHB1</accession>
<evidence type="ECO:0000313" key="3">
    <source>
        <dbReference type="Proteomes" id="UP000558997"/>
    </source>
</evidence>
<dbReference type="EMBL" id="JACHNF010000001">
    <property type="protein sequence ID" value="MBB5977291.1"/>
    <property type="molecule type" value="Genomic_DNA"/>
</dbReference>
<dbReference type="InterPro" id="IPR029476">
    <property type="entry name" value="DNase_NucA_NucB"/>
</dbReference>
<dbReference type="Pfam" id="PF14040">
    <property type="entry name" value="DNase_NucA_NucB"/>
    <property type="match status" value="1"/>
</dbReference>
<reference evidence="2 3" key="1">
    <citation type="submission" date="2020-08" db="EMBL/GenBank/DDBJ databases">
        <title>Sequencing the genomes of 1000 actinobacteria strains.</title>
        <authorList>
            <person name="Klenk H.-P."/>
        </authorList>
    </citation>
    <scope>NUCLEOTIDE SEQUENCE [LARGE SCALE GENOMIC DNA]</scope>
    <source>
        <strain evidence="2 3">DSM 17294</strain>
    </source>
</reference>
<gene>
    <name evidence="2" type="ORF">HDA44_000632</name>
</gene>